<keyword evidence="3" id="KW-1185">Reference proteome</keyword>
<keyword evidence="1" id="KW-1133">Transmembrane helix</keyword>
<dbReference type="AlphaFoldDB" id="A0A365L1T7"/>
<reference evidence="2 3" key="1">
    <citation type="submission" date="2018-06" db="EMBL/GenBank/DDBJ databases">
        <title>The draft genome sequences of strains SCU63 and S1.</title>
        <authorList>
            <person name="Gan L."/>
        </authorList>
    </citation>
    <scope>NUCLEOTIDE SEQUENCE [LARGE SCALE GENOMIC DNA]</scope>
    <source>
        <strain evidence="2 3">SCU63</strain>
    </source>
</reference>
<evidence type="ECO:0000313" key="3">
    <source>
        <dbReference type="Proteomes" id="UP000251002"/>
    </source>
</evidence>
<feature type="transmembrane region" description="Helical" evidence="1">
    <location>
        <begin position="86"/>
        <end position="107"/>
    </location>
</feature>
<gene>
    <name evidence="2" type="ORF">DP120_07245</name>
</gene>
<dbReference type="Proteomes" id="UP000251002">
    <property type="component" value="Unassembled WGS sequence"/>
</dbReference>
<proteinExistence type="predicted"/>
<keyword evidence="1" id="KW-0812">Transmembrane</keyword>
<comment type="caution">
    <text evidence="2">The sequence shown here is derived from an EMBL/GenBank/DDBJ whole genome shotgun (WGS) entry which is preliminary data.</text>
</comment>
<sequence>MKFLKGVWIGFWSGLILGLLFKWIQAVTGVNVYLLLLNVDFIPVIGKVEWSEMTEFLFHTAVSVVIGIVYVYFAKRRPYTFGQLTVLSLVLCSPTYVLYFLLSSLAITDQVPGLTDWEAITYWVFGHLAYSLLLPILYKTFERKNAASQ</sequence>
<protein>
    <recommendedName>
        <fullName evidence="4">DUF1440 domain-containing protein</fullName>
    </recommendedName>
</protein>
<evidence type="ECO:0008006" key="4">
    <source>
        <dbReference type="Google" id="ProtNLM"/>
    </source>
</evidence>
<accession>A0A365L1T7</accession>
<name>A0A365L1T7_9BACL</name>
<evidence type="ECO:0000256" key="1">
    <source>
        <dbReference type="SAM" id="Phobius"/>
    </source>
</evidence>
<evidence type="ECO:0000313" key="2">
    <source>
        <dbReference type="EMBL" id="RAZ79398.1"/>
    </source>
</evidence>
<organism evidence="2 3">
    <name type="scientific">Planococcus halotolerans</name>
    <dbReference type="NCBI Taxonomy" id="2233542"/>
    <lineage>
        <taxon>Bacteria</taxon>
        <taxon>Bacillati</taxon>
        <taxon>Bacillota</taxon>
        <taxon>Bacilli</taxon>
        <taxon>Bacillales</taxon>
        <taxon>Caryophanaceae</taxon>
        <taxon>Planococcus</taxon>
    </lineage>
</organism>
<dbReference type="EMBL" id="QLZR01000002">
    <property type="protein sequence ID" value="RAZ79398.1"/>
    <property type="molecule type" value="Genomic_DNA"/>
</dbReference>
<feature type="transmembrane region" description="Helical" evidence="1">
    <location>
        <begin position="56"/>
        <end position="74"/>
    </location>
</feature>
<feature type="transmembrane region" description="Helical" evidence="1">
    <location>
        <begin position="7"/>
        <end position="36"/>
    </location>
</feature>
<dbReference type="RefSeq" id="WP_112222970.1">
    <property type="nucleotide sequence ID" value="NZ_CP047673.1"/>
</dbReference>
<keyword evidence="1" id="KW-0472">Membrane</keyword>
<feature type="transmembrane region" description="Helical" evidence="1">
    <location>
        <begin position="119"/>
        <end position="138"/>
    </location>
</feature>